<dbReference type="Proteomes" id="UP000186922">
    <property type="component" value="Unassembled WGS sequence"/>
</dbReference>
<dbReference type="PRINTS" id="PR00390">
    <property type="entry name" value="PHPHLIPASEC"/>
</dbReference>
<dbReference type="Pfam" id="PF09279">
    <property type="entry name" value="EF-hand_like"/>
    <property type="match status" value="1"/>
</dbReference>
<comment type="catalytic activity">
    <reaction evidence="2">
        <text>a 1,2-diacyl-sn-glycero-3-phospho-(1D-myo-inositol-4,5-bisphosphate) + H2O = 1D-myo-inositol 1,4,5-trisphosphate + a 1,2-diacyl-sn-glycerol + H(+)</text>
        <dbReference type="Rhea" id="RHEA:33179"/>
        <dbReference type="ChEBI" id="CHEBI:15377"/>
        <dbReference type="ChEBI" id="CHEBI:15378"/>
        <dbReference type="ChEBI" id="CHEBI:17815"/>
        <dbReference type="ChEBI" id="CHEBI:58456"/>
        <dbReference type="ChEBI" id="CHEBI:203600"/>
        <dbReference type="EC" id="3.1.4.11"/>
    </reaction>
</comment>
<dbReference type="InterPro" id="IPR001711">
    <property type="entry name" value="PLipase_C_Pinositol-sp_Y"/>
</dbReference>
<keyword evidence="2" id="KW-0442">Lipid degradation</keyword>
<dbReference type="GO" id="GO:0004435">
    <property type="term" value="F:phosphatidylinositol-4,5-bisphosphate phospholipase C activity"/>
    <property type="evidence" value="ECO:0007669"/>
    <property type="project" value="UniProtKB-EC"/>
</dbReference>
<evidence type="ECO:0000259" key="3">
    <source>
        <dbReference type="PROSITE" id="PS50003"/>
    </source>
</evidence>
<gene>
    <name evidence="5" type="primary">RvY_18059-1</name>
    <name evidence="5" type="synonym">RvY_18059.1</name>
    <name evidence="5" type="ORF">RvY_18059</name>
</gene>
<dbReference type="InterPro" id="IPR035892">
    <property type="entry name" value="C2_domain_sf"/>
</dbReference>
<dbReference type="InterPro" id="IPR001192">
    <property type="entry name" value="PI-PLC_fam"/>
</dbReference>
<sequence length="691" mass="78740">MAHMALTAVRVLGFSKKARFLAKQRKEKEGRAPAVADVHFEQIEFDKSVQVLLKGTVLLKVTAAKNLYSRLYVLDPDYQTIYCHDASPRFYPTCQAKTRAIDLSALREVRTGYKTDVFHICSKSRSFTGRIPEERCFSLIMSNGSTVNLVAPSVDLCKCWVNVIQYVIGKSQHEDREDRLERCDSAYRCVTDAGAITRDDDPTAPVLDANGFYRFYASLAERSEIRELFEKYAGLGITYSTAPSKKYWTTSDLQMFLLTSQREDKETIEACEFVIETFEPVDENREQKHFSMQVSTYISDDKDVFNIGFQSYLLNQRQFLFNPKKDQVYQDMSQPLSHYFIASSPVYPLDHEVVNPIPLVDCWDGPSGEPVVTHGHTFTSRILFKDVVAVIRDYGFRASPTDSALPSPEKLRGKVILKGKKFIGISRGDSESSKDDDDLIVEPARTVPVEDVTDTTIHEKVNVRRVLSKISENFSSGVYLHAVKFRSLSHAKENERFYEMSSLSETKFREGFSEDVHMQGLIGHCRRQLVRIYPDGLRTDSSNYNPIPMLRAGCQIVALNYQDKQPETRAYKALFMDNGGCGYLLKPEYMRKEEVDFEKFVAGRKAMVLSVTVISAQQLPKPGAIDGEDIADPYVTVQVFGCQRDCKKEKTTFLKNNGYRHVELYDKADNALEPATLFLYVEYYEQDSDLH</sequence>
<dbReference type="SMART" id="SM00148">
    <property type="entry name" value="PLCXc"/>
    <property type="match status" value="1"/>
</dbReference>
<dbReference type="InterPro" id="IPR011992">
    <property type="entry name" value="EF-hand-dom_pair"/>
</dbReference>
<dbReference type="CDD" id="cd00275">
    <property type="entry name" value="C2_PLC_like"/>
    <property type="match status" value="1"/>
</dbReference>
<keyword evidence="1" id="KW-0807">Transducer</keyword>
<dbReference type="InterPro" id="IPR000008">
    <property type="entry name" value="C2_dom"/>
</dbReference>
<proteinExistence type="predicted"/>
<feature type="domain" description="PI-PLC Y-box" evidence="4">
    <location>
        <begin position="478"/>
        <end position="591"/>
    </location>
</feature>
<dbReference type="GO" id="GO:0035556">
    <property type="term" value="P:intracellular signal transduction"/>
    <property type="evidence" value="ECO:0007669"/>
    <property type="project" value="InterPro"/>
</dbReference>
<dbReference type="EC" id="3.1.4.11" evidence="2"/>
<dbReference type="PROSITE" id="PS50008">
    <property type="entry name" value="PIPLC_Y_DOMAIN"/>
    <property type="match status" value="1"/>
</dbReference>
<dbReference type="InterPro" id="IPR015359">
    <property type="entry name" value="PLC_EF-hand-like"/>
</dbReference>
<dbReference type="OrthoDB" id="269822at2759"/>
<keyword evidence="2" id="KW-0443">Lipid metabolism</keyword>
<dbReference type="SUPFAM" id="SSF51695">
    <property type="entry name" value="PLC-like phosphodiesterases"/>
    <property type="match status" value="1"/>
</dbReference>
<dbReference type="PANTHER" id="PTHR10336">
    <property type="entry name" value="PHOSPHOINOSITIDE-SPECIFIC PHOSPHOLIPASE C FAMILY PROTEIN"/>
    <property type="match status" value="1"/>
</dbReference>
<dbReference type="Pfam" id="PF00387">
    <property type="entry name" value="PI-PLC-Y"/>
    <property type="match status" value="1"/>
</dbReference>
<evidence type="ECO:0000313" key="6">
    <source>
        <dbReference type="Proteomes" id="UP000186922"/>
    </source>
</evidence>
<evidence type="ECO:0000256" key="2">
    <source>
        <dbReference type="RuleBase" id="RU361133"/>
    </source>
</evidence>
<dbReference type="SUPFAM" id="SSF49562">
    <property type="entry name" value="C2 domain (Calcium/lipid-binding domain, CaLB)"/>
    <property type="match status" value="1"/>
</dbReference>
<accession>A0A1D1WAK0</accession>
<dbReference type="GO" id="GO:0016042">
    <property type="term" value="P:lipid catabolic process"/>
    <property type="evidence" value="ECO:0007669"/>
    <property type="project" value="UniProtKB-KW"/>
</dbReference>
<dbReference type="Gene3D" id="1.10.238.10">
    <property type="entry name" value="EF-hand"/>
    <property type="match status" value="1"/>
</dbReference>
<evidence type="ECO:0000313" key="5">
    <source>
        <dbReference type="EMBL" id="GAV08349.1"/>
    </source>
</evidence>
<evidence type="ECO:0000256" key="1">
    <source>
        <dbReference type="ARBA" id="ARBA00023224"/>
    </source>
</evidence>
<feature type="domain" description="PH" evidence="3">
    <location>
        <begin position="50"/>
        <end position="169"/>
    </location>
</feature>
<dbReference type="PROSITE" id="PS50003">
    <property type="entry name" value="PH_DOMAIN"/>
    <property type="match status" value="1"/>
</dbReference>
<comment type="caution">
    <text evidence="5">The sequence shown here is derived from an EMBL/GenBank/DDBJ whole genome shotgun (WGS) entry which is preliminary data.</text>
</comment>
<dbReference type="SUPFAM" id="SSF47473">
    <property type="entry name" value="EF-hand"/>
    <property type="match status" value="1"/>
</dbReference>
<dbReference type="InterPro" id="IPR017946">
    <property type="entry name" value="PLC-like_Pdiesterase_TIM-brl"/>
</dbReference>
<keyword evidence="6" id="KW-1185">Reference proteome</keyword>
<dbReference type="Pfam" id="PF00168">
    <property type="entry name" value="C2"/>
    <property type="match status" value="1"/>
</dbReference>
<evidence type="ECO:0000259" key="4">
    <source>
        <dbReference type="PROSITE" id="PS50008"/>
    </source>
</evidence>
<dbReference type="Pfam" id="PF00388">
    <property type="entry name" value="PI-PLC-X"/>
    <property type="match status" value="1"/>
</dbReference>
<dbReference type="InterPro" id="IPR011993">
    <property type="entry name" value="PH-like_dom_sf"/>
</dbReference>
<dbReference type="GO" id="GO:0005886">
    <property type="term" value="C:plasma membrane"/>
    <property type="evidence" value="ECO:0007669"/>
    <property type="project" value="TreeGrafter"/>
</dbReference>
<dbReference type="STRING" id="947166.A0A1D1WAK0"/>
<dbReference type="Gene3D" id="2.60.40.150">
    <property type="entry name" value="C2 domain"/>
    <property type="match status" value="1"/>
</dbReference>
<dbReference type="AlphaFoldDB" id="A0A1D1WAK0"/>
<dbReference type="PROSITE" id="PS50007">
    <property type="entry name" value="PIPLC_X_DOMAIN"/>
    <property type="match status" value="1"/>
</dbReference>
<keyword evidence="2" id="KW-0378">Hydrolase</keyword>
<dbReference type="Pfam" id="PF16457">
    <property type="entry name" value="PH_12"/>
    <property type="match status" value="1"/>
</dbReference>
<dbReference type="Gene3D" id="3.20.20.190">
    <property type="entry name" value="Phosphatidylinositol (PI) phosphodiesterase"/>
    <property type="match status" value="2"/>
</dbReference>
<dbReference type="EMBL" id="BDGG01000017">
    <property type="protein sequence ID" value="GAV08349.1"/>
    <property type="molecule type" value="Genomic_DNA"/>
</dbReference>
<organism evidence="5 6">
    <name type="scientific">Ramazzottius varieornatus</name>
    <name type="common">Water bear</name>
    <name type="synonym">Tardigrade</name>
    <dbReference type="NCBI Taxonomy" id="947166"/>
    <lineage>
        <taxon>Eukaryota</taxon>
        <taxon>Metazoa</taxon>
        <taxon>Ecdysozoa</taxon>
        <taxon>Tardigrada</taxon>
        <taxon>Eutardigrada</taxon>
        <taxon>Parachela</taxon>
        <taxon>Hypsibioidea</taxon>
        <taxon>Ramazzottiidae</taxon>
        <taxon>Ramazzottius</taxon>
    </lineage>
</organism>
<name>A0A1D1WAK0_RAMVA</name>
<dbReference type="SMART" id="SM00149">
    <property type="entry name" value="PLCYc"/>
    <property type="match status" value="1"/>
</dbReference>
<dbReference type="InterPro" id="IPR001849">
    <property type="entry name" value="PH_domain"/>
</dbReference>
<dbReference type="Gene3D" id="2.30.29.30">
    <property type="entry name" value="Pleckstrin-homology domain (PH domain)/Phosphotyrosine-binding domain (PTB)"/>
    <property type="match status" value="1"/>
</dbReference>
<dbReference type="SMART" id="SM00233">
    <property type="entry name" value="PH"/>
    <property type="match status" value="1"/>
</dbReference>
<dbReference type="InterPro" id="IPR000909">
    <property type="entry name" value="PLipase_C_PInositol-sp_X_dom"/>
</dbReference>
<dbReference type="SUPFAM" id="SSF50729">
    <property type="entry name" value="PH domain-like"/>
    <property type="match status" value="1"/>
</dbReference>
<reference evidence="5 6" key="1">
    <citation type="journal article" date="2016" name="Nat. Commun.">
        <title>Extremotolerant tardigrade genome and improved radiotolerance of human cultured cells by tardigrade-unique protein.</title>
        <authorList>
            <person name="Hashimoto T."/>
            <person name="Horikawa D.D."/>
            <person name="Saito Y."/>
            <person name="Kuwahara H."/>
            <person name="Kozuka-Hata H."/>
            <person name="Shin-I T."/>
            <person name="Minakuchi Y."/>
            <person name="Ohishi K."/>
            <person name="Motoyama A."/>
            <person name="Aizu T."/>
            <person name="Enomoto A."/>
            <person name="Kondo K."/>
            <person name="Tanaka S."/>
            <person name="Hara Y."/>
            <person name="Koshikawa S."/>
            <person name="Sagara H."/>
            <person name="Miura T."/>
            <person name="Yokobori S."/>
            <person name="Miyagawa K."/>
            <person name="Suzuki Y."/>
            <person name="Kubo T."/>
            <person name="Oyama M."/>
            <person name="Kohara Y."/>
            <person name="Fujiyama A."/>
            <person name="Arakawa K."/>
            <person name="Katayama T."/>
            <person name="Toyoda A."/>
            <person name="Kunieda T."/>
        </authorList>
    </citation>
    <scope>NUCLEOTIDE SEQUENCE [LARGE SCALE GENOMIC DNA]</scope>
    <source>
        <strain evidence="5 6">YOKOZUNA-1</strain>
    </source>
</reference>
<protein>
    <recommendedName>
        <fullName evidence="2">Phosphoinositide phospholipase C</fullName>
        <ecNumber evidence="2">3.1.4.11</ecNumber>
    </recommendedName>
</protein>